<dbReference type="NCBIfam" id="TIGR00496">
    <property type="entry name" value="frr"/>
    <property type="match status" value="1"/>
</dbReference>
<proteinExistence type="inferred from homology"/>
<dbReference type="AlphaFoldDB" id="A0A1F7UXL5"/>
<dbReference type="EMBL" id="MGEL01000045">
    <property type="protein sequence ID" value="OGL83032.1"/>
    <property type="molecule type" value="Genomic_DNA"/>
</dbReference>
<dbReference type="FunFam" id="3.30.1360.40:FF:000001">
    <property type="entry name" value="Ribosome-recycling factor"/>
    <property type="match status" value="1"/>
</dbReference>
<comment type="similarity">
    <text evidence="1 3">Belongs to the RRF family.</text>
</comment>
<reference evidence="6 7" key="1">
    <citation type="journal article" date="2016" name="Nat. Commun.">
        <title>Thousands of microbial genomes shed light on interconnected biogeochemical processes in an aquifer system.</title>
        <authorList>
            <person name="Anantharaman K."/>
            <person name="Brown C.T."/>
            <person name="Hug L.A."/>
            <person name="Sharon I."/>
            <person name="Castelle C.J."/>
            <person name="Probst A.J."/>
            <person name="Thomas B.C."/>
            <person name="Singh A."/>
            <person name="Wilkins M.J."/>
            <person name="Karaoz U."/>
            <person name="Brodie E.L."/>
            <person name="Williams K.H."/>
            <person name="Hubbard S.S."/>
            <person name="Banfield J.F."/>
        </authorList>
    </citation>
    <scope>NUCLEOTIDE SEQUENCE [LARGE SCALE GENOMIC DNA]</scope>
</reference>
<comment type="caution">
    <text evidence="6">The sequence shown here is derived from an EMBL/GenBank/DDBJ whole genome shotgun (WGS) entry which is preliminary data.</text>
</comment>
<keyword evidence="4" id="KW-0175">Coiled coil</keyword>
<keyword evidence="2 3" id="KW-0648">Protein biosynthesis</keyword>
<name>A0A1F7UXL5_9BACT</name>
<dbReference type="PANTHER" id="PTHR20982:SF3">
    <property type="entry name" value="MITOCHONDRIAL RIBOSOME RECYCLING FACTOR PSEUDO 1"/>
    <property type="match status" value="1"/>
</dbReference>
<protein>
    <recommendedName>
        <fullName evidence="3">Ribosome-recycling factor</fullName>
        <shortName evidence="3">RRF</shortName>
    </recommendedName>
    <alternativeName>
        <fullName evidence="3">Ribosome-releasing factor</fullName>
    </alternativeName>
</protein>
<evidence type="ECO:0000313" key="6">
    <source>
        <dbReference type="EMBL" id="OGL83032.1"/>
    </source>
</evidence>
<dbReference type="InterPro" id="IPR002661">
    <property type="entry name" value="Ribosome_recyc_fac"/>
</dbReference>
<dbReference type="PANTHER" id="PTHR20982">
    <property type="entry name" value="RIBOSOME RECYCLING FACTOR"/>
    <property type="match status" value="1"/>
</dbReference>
<evidence type="ECO:0000256" key="3">
    <source>
        <dbReference type="HAMAP-Rule" id="MF_00040"/>
    </source>
</evidence>
<evidence type="ECO:0000256" key="1">
    <source>
        <dbReference type="ARBA" id="ARBA00005912"/>
    </source>
</evidence>
<evidence type="ECO:0000259" key="5">
    <source>
        <dbReference type="Pfam" id="PF01765"/>
    </source>
</evidence>
<dbReference type="Proteomes" id="UP000176932">
    <property type="component" value="Unassembled WGS sequence"/>
</dbReference>
<dbReference type="GO" id="GO:0005737">
    <property type="term" value="C:cytoplasm"/>
    <property type="evidence" value="ECO:0007669"/>
    <property type="project" value="UniProtKB-SubCell"/>
</dbReference>
<sequence>MSVIDDHSAEFQQAIDHLKKELSSIRTGRAHTALVEGLQVEAYGTAQELKNLASITVSDPRTLRIEPWDASIVSAIEKAIQESDIGINPAVDGKVIRLAMPQMTEETRKELIKSIGRKVEEARIAVRNVRDQVKKEIERMEKAKELTEDDRFELVESLDKRVADVNKTIETLGKEKEQQVSTV</sequence>
<dbReference type="Gene3D" id="3.30.1360.40">
    <property type="match status" value="1"/>
</dbReference>
<dbReference type="GO" id="GO:0006415">
    <property type="term" value="P:translational termination"/>
    <property type="evidence" value="ECO:0007669"/>
    <property type="project" value="UniProtKB-UniRule"/>
</dbReference>
<feature type="coiled-coil region" evidence="4">
    <location>
        <begin position="119"/>
        <end position="175"/>
    </location>
</feature>
<dbReference type="Pfam" id="PF01765">
    <property type="entry name" value="RRF"/>
    <property type="match status" value="1"/>
</dbReference>
<feature type="domain" description="Ribosome recycling factor" evidence="5">
    <location>
        <begin position="18"/>
        <end position="180"/>
    </location>
</feature>
<evidence type="ECO:0000256" key="4">
    <source>
        <dbReference type="SAM" id="Coils"/>
    </source>
</evidence>
<evidence type="ECO:0000256" key="2">
    <source>
        <dbReference type="ARBA" id="ARBA00022917"/>
    </source>
</evidence>
<keyword evidence="3" id="KW-0963">Cytoplasm</keyword>
<evidence type="ECO:0000313" key="7">
    <source>
        <dbReference type="Proteomes" id="UP000176932"/>
    </source>
</evidence>
<dbReference type="HAMAP" id="MF_00040">
    <property type="entry name" value="RRF"/>
    <property type="match status" value="1"/>
</dbReference>
<dbReference type="Gene3D" id="1.10.132.20">
    <property type="entry name" value="Ribosome-recycling factor"/>
    <property type="match status" value="1"/>
</dbReference>
<comment type="subcellular location">
    <subcellularLocation>
        <location evidence="3">Cytoplasm</location>
    </subcellularLocation>
</comment>
<gene>
    <name evidence="3" type="primary">frr</name>
    <name evidence="6" type="ORF">A3B32_01905</name>
</gene>
<dbReference type="InterPro" id="IPR036191">
    <property type="entry name" value="RRF_sf"/>
</dbReference>
<dbReference type="InterPro" id="IPR023584">
    <property type="entry name" value="Ribosome_recyc_fac_dom"/>
</dbReference>
<dbReference type="SUPFAM" id="SSF55194">
    <property type="entry name" value="Ribosome recycling factor, RRF"/>
    <property type="match status" value="1"/>
</dbReference>
<organism evidence="6 7">
    <name type="scientific">Candidatus Uhrbacteria bacterium RIFCSPLOWO2_01_FULL_53_9</name>
    <dbReference type="NCBI Taxonomy" id="1802403"/>
    <lineage>
        <taxon>Bacteria</taxon>
        <taxon>Candidatus Uhriibacteriota</taxon>
    </lineage>
</organism>
<accession>A0A1F7UXL5</accession>
<dbReference type="GO" id="GO:0043023">
    <property type="term" value="F:ribosomal large subunit binding"/>
    <property type="evidence" value="ECO:0007669"/>
    <property type="project" value="TreeGrafter"/>
</dbReference>
<comment type="function">
    <text evidence="3">Responsible for the release of ribosomes from messenger RNA at the termination of protein biosynthesis. May increase the efficiency of translation by recycling ribosomes from one round of translation to another.</text>
</comment>